<dbReference type="AlphaFoldDB" id="A0A1G2DZP4"/>
<protein>
    <submittedName>
        <fullName evidence="1">Uncharacterized protein</fullName>
    </submittedName>
</protein>
<reference evidence="1 2" key="1">
    <citation type="journal article" date="2016" name="Nat. Commun.">
        <title>Thousands of microbial genomes shed light on interconnected biogeochemical processes in an aquifer system.</title>
        <authorList>
            <person name="Anantharaman K."/>
            <person name="Brown C.T."/>
            <person name="Hug L.A."/>
            <person name="Sharon I."/>
            <person name="Castelle C.J."/>
            <person name="Probst A.J."/>
            <person name="Thomas B.C."/>
            <person name="Singh A."/>
            <person name="Wilkins M.J."/>
            <person name="Karaoz U."/>
            <person name="Brodie E.L."/>
            <person name="Williams K.H."/>
            <person name="Hubbard S.S."/>
            <person name="Banfield J.F."/>
        </authorList>
    </citation>
    <scope>NUCLEOTIDE SEQUENCE [LARGE SCALE GENOMIC DNA]</scope>
</reference>
<organism evidence="1 2">
    <name type="scientific">Candidatus Lloydbacteria bacterium RIFOXYC12_FULL_46_25</name>
    <dbReference type="NCBI Taxonomy" id="1798670"/>
    <lineage>
        <taxon>Bacteria</taxon>
        <taxon>Candidatus Lloydiibacteriota</taxon>
    </lineage>
</organism>
<dbReference type="Proteomes" id="UP000178106">
    <property type="component" value="Unassembled WGS sequence"/>
</dbReference>
<gene>
    <name evidence="1" type="ORF">A2494_02765</name>
</gene>
<comment type="caution">
    <text evidence="1">The sequence shown here is derived from an EMBL/GenBank/DDBJ whole genome shotgun (WGS) entry which is preliminary data.</text>
</comment>
<sequence>MTVLDVTRNKECIDERARILSAYQSFVSELEYINEERGLLLQEATRTLEEAAAEKLRKQIRAELLHHGN</sequence>
<proteinExistence type="predicted"/>
<evidence type="ECO:0000313" key="2">
    <source>
        <dbReference type="Proteomes" id="UP000178106"/>
    </source>
</evidence>
<dbReference type="EMBL" id="MHLU01000074">
    <property type="protein sequence ID" value="OGZ19046.1"/>
    <property type="molecule type" value="Genomic_DNA"/>
</dbReference>
<accession>A0A1G2DZP4</accession>
<evidence type="ECO:0000313" key="1">
    <source>
        <dbReference type="EMBL" id="OGZ19046.1"/>
    </source>
</evidence>
<name>A0A1G2DZP4_9BACT</name>